<dbReference type="InterPro" id="IPR058240">
    <property type="entry name" value="rSAM_sf"/>
</dbReference>
<protein>
    <submittedName>
        <fullName evidence="10">Formate acetyltransferase activating enzyme</fullName>
    </submittedName>
</protein>
<dbReference type="InterPro" id="IPR013785">
    <property type="entry name" value="Aldolase_TIM"/>
</dbReference>
<dbReference type="PANTHER" id="PTHR30352">
    <property type="entry name" value="PYRUVATE FORMATE-LYASE-ACTIVATING ENZYME"/>
    <property type="match status" value="1"/>
</dbReference>
<evidence type="ECO:0000256" key="7">
    <source>
        <dbReference type="ARBA" id="ARBA00023004"/>
    </source>
</evidence>
<evidence type="ECO:0000256" key="4">
    <source>
        <dbReference type="ARBA" id="ARBA00022691"/>
    </source>
</evidence>
<keyword evidence="3" id="KW-0004">4Fe-4S</keyword>
<evidence type="ECO:0000313" key="10">
    <source>
        <dbReference type="EMBL" id="KRK32800.1"/>
    </source>
</evidence>
<evidence type="ECO:0000256" key="2">
    <source>
        <dbReference type="ARBA" id="ARBA00009777"/>
    </source>
</evidence>
<keyword evidence="6" id="KW-0560">Oxidoreductase</keyword>
<organism evidence="10 11">
    <name type="scientific">Loigolactobacillus bifermentans DSM 20003</name>
    <dbReference type="NCBI Taxonomy" id="1423726"/>
    <lineage>
        <taxon>Bacteria</taxon>
        <taxon>Bacillati</taxon>
        <taxon>Bacillota</taxon>
        <taxon>Bacilli</taxon>
        <taxon>Lactobacillales</taxon>
        <taxon>Lactobacillaceae</taxon>
        <taxon>Loigolactobacillus</taxon>
    </lineage>
</organism>
<dbReference type="SUPFAM" id="SSF102114">
    <property type="entry name" value="Radical SAM enzymes"/>
    <property type="match status" value="1"/>
</dbReference>
<dbReference type="InterPro" id="IPR012839">
    <property type="entry name" value="Organic_radical_activase"/>
</dbReference>
<keyword evidence="10" id="KW-0808">Transferase</keyword>
<dbReference type="PIRSF" id="PIRSF000371">
    <property type="entry name" value="PFL_act_enz"/>
    <property type="match status" value="1"/>
</dbReference>
<feature type="domain" description="Radical SAM core" evidence="9">
    <location>
        <begin position="37"/>
        <end position="281"/>
    </location>
</feature>
<dbReference type="Proteomes" id="UP000051461">
    <property type="component" value="Unassembled WGS sequence"/>
</dbReference>
<keyword evidence="5" id="KW-0479">Metal-binding</keyword>
<dbReference type="GO" id="GO:0016491">
    <property type="term" value="F:oxidoreductase activity"/>
    <property type="evidence" value="ECO:0007669"/>
    <property type="project" value="UniProtKB-KW"/>
</dbReference>
<evidence type="ECO:0000256" key="8">
    <source>
        <dbReference type="ARBA" id="ARBA00023014"/>
    </source>
</evidence>
<comment type="caution">
    <text evidence="10">The sequence shown here is derived from an EMBL/GenBank/DDBJ whole genome shotgun (WGS) entry which is preliminary data.</text>
</comment>
<dbReference type="PANTHER" id="PTHR30352:SF4">
    <property type="entry name" value="PYRUVATE FORMATE-LYASE 2-ACTIVATING ENZYME"/>
    <property type="match status" value="1"/>
</dbReference>
<keyword evidence="7" id="KW-0408">Iron</keyword>
<evidence type="ECO:0000256" key="5">
    <source>
        <dbReference type="ARBA" id="ARBA00022723"/>
    </source>
</evidence>
<dbReference type="GO" id="GO:0051539">
    <property type="term" value="F:4 iron, 4 sulfur cluster binding"/>
    <property type="evidence" value="ECO:0007669"/>
    <property type="project" value="UniProtKB-KW"/>
</dbReference>
<evidence type="ECO:0000256" key="3">
    <source>
        <dbReference type="ARBA" id="ARBA00022485"/>
    </source>
</evidence>
<keyword evidence="4" id="KW-0949">S-adenosyl-L-methionine</keyword>
<proteinExistence type="inferred from homology"/>
<dbReference type="STRING" id="1423726.FC07_GL001853"/>
<evidence type="ECO:0000259" key="9">
    <source>
        <dbReference type="PROSITE" id="PS51918"/>
    </source>
</evidence>
<dbReference type="AlphaFoldDB" id="A0A0R1GFJ8"/>
<keyword evidence="8" id="KW-0411">Iron-sulfur</keyword>
<evidence type="ECO:0000313" key="11">
    <source>
        <dbReference type="Proteomes" id="UP000051461"/>
    </source>
</evidence>
<accession>A0A0R1GFJ8</accession>
<gene>
    <name evidence="10" type="ORF">FC07_GL001853</name>
</gene>
<evidence type="ECO:0000256" key="1">
    <source>
        <dbReference type="ARBA" id="ARBA00001966"/>
    </source>
</evidence>
<dbReference type="CDD" id="cd01335">
    <property type="entry name" value="Radical_SAM"/>
    <property type="match status" value="1"/>
</dbReference>
<reference evidence="10 11" key="1">
    <citation type="journal article" date="2015" name="Genome Announc.">
        <title>Expanding the biotechnology potential of lactobacilli through comparative genomics of 213 strains and associated genera.</title>
        <authorList>
            <person name="Sun Z."/>
            <person name="Harris H.M."/>
            <person name="McCann A."/>
            <person name="Guo C."/>
            <person name="Argimon S."/>
            <person name="Zhang W."/>
            <person name="Yang X."/>
            <person name="Jeffery I.B."/>
            <person name="Cooney J.C."/>
            <person name="Kagawa T.F."/>
            <person name="Liu W."/>
            <person name="Song Y."/>
            <person name="Salvetti E."/>
            <person name="Wrobel A."/>
            <person name="Rasinkangas P."/>
            <person name="Parkhill J."/>
            <person name="Rea M.C."/>
            <person name="O'Sullivan O."/>
            <person name="Ritari J."/>
            <person name="Douillard F.P."/>
            <person name="Paul Ross R."/>
            <person name="Yang R."/>
            <person name="Briner A.E."/>
            <person name="Felis G.E."/>
            <person name="de Vos W.M."/>
            <person name="Barrangou R."/>
            <person name="Klaenhammer T.R."/>
            <person name="Caufield P.W."/>
            <person name="Cui Y."/>
            <person name="Zhang H."/>
            <person name="O'Toole P.W."/>
        </authorList>
    </citation>
    <scope>NUCLEOTIDE SEQUENCE [LARGE SCALE GENOMIC DNA]</scope>
    <source>
        <strain evidence="10 11">DSM 20003</strain>
    </source>
</reference>
<dbReference type="EMBL" id="AZDA01000136">
    <property type="protein sequence ID" value="KRK32800.1"/>
    <property type="molecule type" value="Genomic_DNA"/>
</dbReference>
<dbReference type="PROSITE" id="PS01087">
    <property type="entry name" value="RADICAL_ACTIVATING"/>
    <property type="match status" value="1"/>
</dbReference>
<evidence type="ECO:0000256" key="6">
    <source>
        <dbReference type="ARBA" id="ARBA00023002"/>
    </source>
</evidence>
<dbReference type="Pfam" id="PF04055">
    <property type="entry name" value="Radical_SAM"/>
    <property type="match status" value="1"/>
</dbReference>
<dbReference type="Gene3D" id="3.20.20.70">
    <property type="entry name" value="Aldolase class I"/>
    <property type="match status" value="1"/>
</dbReference>
<comment type="similarity">
    <text evidence="2">Belongs to the organic radical-activating enzymes family.</text>
</comment>
<dbReference type="PATRIC" id="fig|1423726.3.peg.1922"/>
<dbReference type="InterPro" id="IPR034457">
    <property type="entry name" value="Organic_radical-activating"/>
</dbReference>
<keyword evidence="11" id="KW-1185">Reference proteome</keyword>
<name>A0A0R1GFJ8_9LACO</name>
<dbReference type="SFLD" id="SFLDG01066">
    <property type="entry name" value="organic_radical-activating_enz"/>
    <property type="match status" value="1"/>
</dbReference>
<dbReference type="InterPro" id="IPR007197">
    <property type="entry name" value="rSAM"/>
</dbReference>
<dbReference type="GO" id="GO:0046872">
    <property type="term" value="F:metal ion binding"/>
    <property type="evidence" value="ECO:0007669"/>
    <property type="project" value="UniProtKB-KW"/>
</dbReference>
<comment type="cofactor">
    <cofactor evidence="1">
        <name>[4Fe-4S] cluster</name>
        <dbReference type="ChEBI" id="CHEBI:49883"/>
    </cofactor>
</comment>
<dbReference type="InterPro" id="IPR001989">
    <property type="entry name" value="Radical_activat_CS"/>
</dbReference>
<dbReference type="SFLD" id="SFLDS00029">
    <property type="entry name" value="Radical_SAM"/>
    <property type="match status" value="1"/>
</dbReference>
<dbReference type="PROSITE" id="PS51918">
    <property type="entry name" value="RADICAL_SAM"/>
    <property type="match status" value="1"/>
</dbReference>
<sequence length="281" mass="32072">MKAVNKFVKKYAKHVLKMEAAAMDAPYVFNIQKFSTHDGPGIRTTIFFKGCPLHCDWCHNPESQRFEPEKMLDKDQHEQIMGRQYSIDELVRIMQADQIFYDQSGGGVTFSGGEVLAQNRVYVSELARRLQEIGISVAIDTCGAVPWSQFEAVLPYSDIFLYDLKFIDSQLHERYTGAPNILVLENLKRLSAAGAAIYLRLILLEGLNTTDEMLQRLQDWLQQEGIQLQEIDLLPYHDFGRDKYAQLGRVCTQHFKRPSDDQIAMIQQRLTATHANVQVGG</sequence>
<dbReference type="GO" id="GO:0016740">
    <property type="term" value="F:transferase activity"/>
    <property type="evidence" value="ECO:0007669"/>
    <property type="project" value="UniProtKB-KW"/>
</dbReference>